<evidence type="ECO:0000259" key="1">
    <source>
        <dbReference type="Pfam" id="PF13460"/>
    </source>
</evidence>
<keyword evidence="3" id="KW-1185">Reference proteome</keyword>
<dbReference type="Gene3D" id="3.90.25.10">
    <property type="entry name" value="UDP-galactose 4-epimerase, domain 1"/>
    <property type="match status" value="1"/>
</dbReference>
<name>A0ABT7GKW5_9ACTN</name>
<proteinExistence type="predicted"/>
<protein>
    <submittedName>
        <fullName evidence="2">NAD(P)H-binding protein</fullName>
    </submittedName>
</protein>
<dbReference type="InterPro" id="IPR036291">
    <property type="entry name" value="NAD(P)-bd_dom_sf"/>
</dbReference>
<dbReference type="RefSeq" id="WP_285340125.1">
    <property type="nucleotide sequence ID" value="NZ_JASITI010000001.1"/>
</dbReference>
<dbReference type="Gene3D" id="3.40.50.720">
    <property type="entry name" value="NAD(P)-binding Rossmann-like Domain"/>
    <property type="match status" value="1"/>
</dbReference>
<sequence length="299" mass="31261">MDEILVTGATGNVGRQVVVQLLAAGAAVRALTRDPATAGLPAGVTAAGGDLTRPDTVGRASAGTGTVFLIWPFLTTEGAPAVLEAIGRHAGRVVYLSSSGVDEAAERQTDPINQLHADMERLIERSGVEWTFLRSDTIASNARGWAEQIRTTGVVRGPGIAATAVIHEQDVAAVAVRALTGDGHAGGKYVLTGPQVIGRAEQVHAIGEAIGRPTRFEEVPVEAARRQMLADGRPPALVEALLAGVATRPASGLVTSTVEELTGAPARTFRSWAQEHADEFRRTVPKPPRARISLTTMPS</sequence>
<dbReference type="Proteomes" id="UP001223390">
    <property type="component" value="Unassembled WGS sequence"/>
</dbReference>
<comment type="caution">
    <text evidence="2">The sequence shown here is derived from an EMBL/GenBank/DDBJ whole genome shotgun (WGS) entry which is preliminary data.</text>
</comment>
<accession>A0ABT7GKW5</accession>
<organism evidence="2 3">
    <name type="scientific">Streptomyces katrae</name>
    <dbReference type="NCBI Taxonomy" id="68223"/>
    <lineage>
        <taxon>Bacteria</taxon>
        <taxon>Bacillati</taxon>
        <taxon>Actinomycetota</taxon>
        <taxon>Actinomycetes</taxon>
        <taxon>Kitasatosporales</taxon>
        <taxon>Streptomycetaceae</taxon>
        <taxon>Streptomyces</taxon>
    </lineage>
</organism>
<dbReference type="InterPro" id="IPR016040">
    <property type="entry name" value="NAD(P)-bd_dom"/>
</dbReference>
<dbReference type="SUPFAM" id="SSF51735">
    <property type="entry name" value="NAD(P)-binding Rossmann-fold domains"/>
    <property type="match status" value="1"/>
</dbReference>
<dbReference type="EMBL" id="JASITI010000001">
    <property type="protein sequence ID" value="MDK9494216.1"/>
    <property type="molecule type" value="Genomic_DNA"/>
</dbReference>
<feature type="domain" description="NAD(P)-binding" evidence="1">
    <location>
        <begin position="8"/>
        <end position="180"/>
    </location>
</feature>
<dbReference type="PANTHER" id="PTHR43162">
    <property type="match status" value="1"/>
</dbReference>
<evidence type="ECO:0000313" key="3">
    <source>
        <dbReference type="Proteomes" id="UP001223390"/>
    </source>
</evidence>
<reference evidence="2 3" key="1">
    <citation type="submission" date="2023-05" db="EMBL/GenBank/DDBJ databases">
        <title>Sequencing and Assembly of Streptomyces sp. NP73.</title>
        <authorList>
            <person name="Konwar A.N."/>
            <person name="Saikia K."/>
            <person name="Thakur D."/>
        </authorList>
    </citation>
    <scope>NUCLEOTIDE SEQUENCE [LARGE SCALE GENOMIC DNA]</scope>
    <source>
        <strain evidence="2 3">NP73</strain>
    </source>
</reference>
<dbReference type="InterPro" id="IPR051604">
    <property type="entry name" value="Ergot_Alk_Oxidoreductase"/>
</dbReference>
<evidence type="ECO:0000313" key="2">
    <source>
        <dbReference type="EMBL" id="MDK9494216.1"/>
    </source>
</evidence>
<dbReference type="PANTHER" id="PTHR43162:SF1">
    <property type="entry name" value="PRESTALK A DIFFERENTIATION PROTEIN A"/>
    <property type="match status" value="1"/>
</dbReference>
<gene>
    <name evidence="2" type="ORF">QEZ40_000085</name>
</gene>
<dbReference type="Pfam" id="PF13460">
    <property type="entry name" value="NAD_binding_10"/>
    <property type="match status" value="1"/>
</dbReference>